<name>A0A5N8XXD4_9ACTN</name>
<feature type="compositionally biased region" description="Polar residues" evidence="1">
    <location>
        <begin position="15"/>
        <end position="24"/>
    </location>
</feature>
<evidence type="ECO:0000313" key="2">
    <source>
        <dbReference type="EMBL" id="MPY63375.1"/>
    </source>
</evidence>
<dbReference type="AlphaFoldDB" id="A0A5N8XXD4"/>
<dbReference type="RefSeq" id="WP_152776658.1">
    <property type="nucleotide sequence ID" value="NZ_VJZC01000557.1"/>
</dbReference>
<dbReference type="Proteomes" id="UP000400924">
    <property type="component" value="Unassembled WGS sequence"/>
</dbReference>
<proteinExistence type="predicted"/>
<comment type="caution">
    <text evidence="2">The sequence shown here is derived from an EMBL/GenBank/DDBJ whole genome shotgun (WGS) entry which is preliminary data.</text>
</comment>
<dbReference type="EMBL" id="VJZC01000557">
    <property type="protein sequence ID" value="MPY63375.1"/>
    <property type="molecule type" value="Genomic_DNA"/>
</dbReference>
<evidence type="ECO:0000313" key="3">
    <source>
        <dbReference type="Proteomes" id="UP000400924"/>
    </source>
</evidence>
<protein>
    <submittedName>
        <fullName evidence="2">Uncharacterized protein</fullName>
    </submittedName>
</protein>
<keyword evidence="3" id="KW-1185">Reference proteome</keyword>
<accession>A0A5N8XXD4</accession>
<reference evidence="2 3" key="1">
    <citation type="submission" date="2019-07" db="EMBL/GenBank/DDBJ databases">
        <title>New species of Amycolatopsis and Streptomyces.</title>
        <authorList>
            <person name="Duangmal K."/>
            <person name="Teo W.F.A."/>
            <person name="Lipun K."/>
        </authorList>
    </citation>
    <scope>NUCLEOTIDE SEQUENCE [LARGE SCALE GENOMIC DNA]</scope>
    <source>
        <strain evidence="2 3">NBRC 106415</strain>
    </source>
</reference>
<sequence>MPEPESAPAADWHNASKTQGSSLGTGDAQCGVTDQLVTALRAKPVPPCLVMDAVDEAEHPADLVSAVLLDDPR</sequence>
<gene>
    <name evidence="2" type="ORF">FNH08_41345</name>
</gene>
<feature type="region of interest" description="Disordered" evidence="1">
    <location>
        <begin position="1"/>
        <end position="29"/>
    </location>
</feature>
<dbReference type="OrthoDB" id="218695at2"/>
<organism evidence="2 3">
    <name type="scientific">Streptomyces spongiae</name>
    <dbReference type="NCBI Taxonomy" id="565072"/>
    <lineage>
        <taxon>Bacteria</taxon>
        <taxon>Bacillati</taxon>
        <taxon>Actinomycetota</taxon>
        <taxon>Actinomycetes</taxon>
        <taxon>Kitasatosporales</taxon>
        <taxon>Streptomycetaceae</taxon>
        <taxon>Streptomyces</taxon>
    </lineage>
</organism>
<evidence type="ECO:0000256" key="1">
    <source>
        <dbReference type="SAM" id="MobiDB-lite"/>
    </source>
</evidence>